<proteinExistence type="predicted"/>
<keyword evidence="2" id="KW-0902">Two-component regulatory system</keyword>
<reference evidence="10 11" key="1">
    <citation type="submission" date="2017-04" db="EMBL/GenBank/DDBJ databases">
        <authorList>
            <person name="Afonso C.L."/>
            <person name="Miller P.J."/>
            <person name="Scott M.A."/>
            <person name="Spackman E."/>
            <person name="Goraichik I."/>
            <person name="Dimitrov K.M."/>
            <person name="Suarez D.L."/>
            <person name="Swayne D.E."/>
        </authorList>
    </citation>
    <scope>NUCLEOTIDE SEQUENCE [LARGE SCALE GENOMIC DNA]</scope>
    <source>
        <strain evidence="10 11">DSM 19625</strain>
    </source>
</reference>
<keyword evidence="1 6" id="KW-0597">Phosphoprotein</keyword>
<dbReference type="GO" id="GO:0032993">
    <property type="term" value="C:protein-DNA complex"/>
    <property type="evidence" value="ECO:0007669"/>
    <property type="project" value="TreeGrafter"/>
</dbReference>
<dbReference type="Gene3D" id="1.10.10.10">
    <property type="entry name" value="Winged helix-like DNA-binding domain superfamily/Winged helix DNA-binding domain"/>
    <property type="match status" value="1"/>
</dbReference>
<dbReference type="AlphaFoldDB" id="A0A1W2AQL9"/>
<keyword evidence="3" id="KW-0805">Transcription regulation</keyword>
<dbReference type="GO" id="GO:0000156">
    <property type="term" value="F:phosphorelay response regulator activity"/>
    <property type="evidence" value="ECO:0007669"/>
    <property type="project" value="TreeGrafter"/>
</dbReference>
<evidence type="ECO:0000256" key="6">
    <source>
        <dbReference type="PROSITE-ProRule" id="PRU00169"/>
    </source>
</evidence>
<dbReference type="SMART" id="SM00448">
    <property type="entry name" value="REC"/>
    <property type="match status" value="1"/>
</dbReference>
<evidence type="ECO:0000256" key="1">
    <source>
        <dbReference type="ARBA" id="ARBA00022553"/>
    </source>
</evidence>
<organism evidence="10 11">
    <name type="scientific">Pedobacter nyackensis</name>
    <dbReference type="NCBI Taxonomy" id="475255"/>
    <lineage>
        <taxon>Bacteria</taxon>
        <taxon>Pseudomonadati</taxon>
        <taxon>Bacteroidota</taxon>
        <taxon>Sphingobacteriia</taxon>
        <taxon>Sphingobacteriales</taxon>
        <taxon>Sphingobacteriaceae</taxon>
        <taxon>Pedobacter</taxon>
    </lineage>
</organism>
<feature type="modified residue" description="4-aspartylphosphate" evidence="6">
    <location>
        <position position="51"/>
    </location>
</feature>
<dbReference type="STRING" id="475255.SAMN04488101_101837"/>
<dbReference type="PANTHER" id="PTHR48111">
    <property type="entry name" value="REGULATOR OF RPOS"/>
    <property type="match status" value="1"/>
</dbReference>
<dbReference type="PROSITE" id="PS51755">
    <property type="entry name" value="OMPR_PHOB"/>
    <property type="match status" value="1"/>
</dbReference>
<sequence>MKVLLVEDEHALADEIVSFLTQLQYECETASTVKAATAILTDRYFDIILLDLGLPDGDGLDILKTIKMDQADSIIVILSAKGDIKDRIEGLELGADDYLPKPFSLAELHARIQAIIRRKFATNGNVFQIGDFSVDMSTRIVYFKGQQILLYKKEFDILSYLILNRNRPLSRSQLYEHVWGDLSISNGDSNYIDVHIKNIRKKLVVYASVDWLESVRGIGYKINLSK</sequence>
<gene>
    <name evidence="10" type="ORF">SAMN04488101_101837</name>
</gene>
<dbReference type="InterPro" id="IPR011006">
    <property type="entry name" value="CheY-like_superfamily"/>
</dbReference>
<dbReference type="InterPro" id="IPR036388">
    <property type="entry name" value="WH-like_DNA-bd_sf"/>
</dbReference>
<evidence type="ECO:0000259" key="9">
    <source>
        <dbReference type="PROSITE" id="PS51755"/>
    </source>
</evidence>
<evidence type="ECO:0000256" key="2">
    <source>
        <dbReference type="ARBA" id="ARBA00023012"/>
    </source>
</evidence>
<evidence type="ECO:0000259" key="8">
    <source>
        <dbReference type="PROSITE" id="PS50110"/>
    </source>
</evidence>
<name>A0A1W2AQL9_9SPHI</name>
<protein>
    <submittedName>
        <fullName evidence="10">DNA-binding response regulator, OmpR family, contains REC and winged-helix (WHTH) domain</fullName>
    </submittedName>
</protein>
<dbReference type="SMART" id="SM00862">
    <property type="entry name" value="Trans_reg_C"/>
    <property type="match status" value="1"/>
</dbReference>
<evidence type="ECO:0000256" key="7">
    <source>
        <dbReference type="PROSITE-ProRule" id="PRU01091"/>
    </source>
</evidence>
<feature type="domain" description="OmpR/PhoB-type" evidence="9">
    <location>
        <begin position="124"/>
        <end position="224"/>
    </location>
</feature>
<dbReference type="InterPro" id="IPR001867">
    <property type="entry name" value="OmpR/PhoB-type_DNA-bd"/>
</dbReference>
<accession>A0A1W2AQL9</accession>
<keyword evidence="11" id="KW-1185">Reference proteome</keyword>
<dbReference type="GO" id="GO:0000976">
    <property type="term" value="F:transcription cis-regulatory region binding"/>
    <property type="evidence" value="ECO:0007669"/>
    <property type="project" value="TreeGrafter"/>
</dbReference>
<dbReference type="OrthoDB" id="9790442at2"/>
<evidence type="ECO:0000256" key="5">
    <source>
        <dbReference type="ARBA" id="ARBA00023163"/>
    </source>
</evidence>
<dbReference type="Proteomes" id="UP000192678">
    <property type="component" value="Unassembled WGS sequence"/>
</dbReference>
<dbReference type="GO" id="GO:0006355">
    <property type="term" value="P:regulation of DNA-templated transcription"/>
    <property type="evidence" value="ECO:0007669"/>
    <property type="project" value="InterPro"/>
</dbReference>
<dbReference type="SUPFAM" id="SSF52172">
    <property type="entry name" value="CheY-like"/>
    <property type="match status" value="1"/>
</dbReference>
<dbReference type="RefSeq" id="WP_084287374.1">
    <property type="nucleotide sequence ID" value="NZ_FWYB01000001.1"/>
</dbReference>
<dbReference type="EMBL" id="FWYB01000001">
    <property type="protein sequence ID" value="SMC62822.1"/>
    <property type="molecule type" value="Genomic_DNA"/>
</dbReference>
<feature type="domain" description="Response regulatory" evidence="8">
    <location>
        <begin position="2"/>
        <end position="116"/>
    </location>
</feature>
<dbReference type="PANTHER" id="PTHR48111:SF22">
    <property type="entry name" value="REGULATOR OF RPOS"/>
    <property type="match status" value="1"/>
</dbReference>
<dbReference type="InterPro" id="IPR001789">
    <property type="entry name" value="Sig_transdc_resp-reg_receiver"/>
</dbReference>
<dbReference type="Pfam" id="PF00072">
    <property type="entry name" value="Response_reg"/>
    <property type="match status" value="1"/>
</dbReference>
<dbReference type="CDD" id="cd00383">
    <property type="entry name" value="trans_reg_C"/>
    <property type="match status" value="1"/>
</dbReference>
<feature type="DNA-binding region" description="OmpR/PhoB-type" evidence="7">
    <location>
        <begin position="124"/>
        <end position="224"/>
    </location>
</feature>
<dbReference type="PROSITE" id="PS50110">
    <property type="entry name" value="RESPONSE_REGULATORY"/>
    <property type="match status" value="1"/>
</dbReference>
<keyword evidence="4 7" id="KW-0238">DNA-binding</keyword>
<dbReference type="InterPro" id="IPR039420">
    <property type="entry name" value="WalR-like"/>
</dbReference>
<dbReference type="Gene3D" id="3.40.50.2300">
    <property type="match status" value="1"/>
</dbReference>
<evidence type="ECO:0000256" key="3">
    <source>
        <dbReference type="ARBA" id="ARBA00023015"/>
    </source>
</evidence>
<evidence type="ECO:0000313" key="11">
    <source>
        <dbReference type="Proteomes" id="UP000192678"/>
    </source>
</evidence>
<dbReference type="Pfam" id="PF00486">
    <property type="entry name" value="Trans_reg_C"/>
    <property type="match status" value="1"/>
</dbReference>
<evidence type="ECO:0000256" key="4">
    <source>
        <dbReference type="ARBA" id="ARBA00023125"/>
    </source>
</evidence>
<keyword evidence="5" id="KW-0804">Transcription</keyword>
<evidence type="ECO:0000313" key="10">
    <source>
        <dbReference type="EMBL" id="SMC62822.1"/>
    </source>
</evidence>
<dbReference type="GO" id="GO:0005829">
    <property type="term" value="C:cytosol"/>
    <property type="evidence" value="ECO:0007669"/>
    <property type="project" value="TreeGrafter"/>
</dbReference>